<dbReference type="Pfam" id="PF14144">
    <property type="entry name" value="DOG1"/>
    <property type="match status" value="1"/>
</dbReference>
<evidence type="ECO:0008006" key="8">
    <source>
        <dbReference type="Google" id="ProtNLM"/>
    </source>
</evidence>
<dbReference type="SUPFAM" id="SSF54928">
    <property type="entry name" value="RNA-binding domain, RBD"/>
    <property type="match status" value="1"/>
</dbReference>
<dbReference type="GO" id="GO:0006397">
    <property type="term" value="P:mRNA processing"/>
    <property type="evidence" value="ECO:0007669"/>
    <property type="project" value="UniProtKB-KW"/>
</dbReference>
<dbReference type="Gramene" id="KFK22594">
    <property type="protein sequence ID" value="KFK22594"/>
    <property type="gene ID" value="AALP_AAs74016U000400"/>
</dbReference>
<dbReference type="GO" id="GO:0003729">
    <property type="term" value="F:mRNA binding"/>
    <property type="evidence" value="ECO:0007669"/>
    <property type="project" value="InterPro"/>
</dbReference>
<keyword evidence="2 3" id="KW-0694">RNA-binding</keyword>
<evidence type="ECO:0000259" key="4">
    <source>
        <dbReference type="PROSITE" id="PS50102"/>
    </source>
</evidence>
<keyword evidence="7" id="KW-1185">Reference proteome</keyword>
<organism evidence="6 7">
    <name type="scientific">Arabis alpina</name>
    <name type="common">Alpine rock-cress</name>
    <dbReference type="NCBI Taxonomy" id="50452"/>
    <lineage>
        <taxon>Eukaryota</taxon>
        <taxon>Viridiplantae</taxon>
        <taxon>Streptophyta</taxon>
        <taxon>Embryophyta</taxon>
        <taxon>Tracheophyta</taxon>
        <taxon>Spermatophyta</taxon>
        <taxon>Magnoliopsida</taxon>
        <taxon>eudicotyledons</taxon>
        <taxon>Gunneridae</taxon>
        <taxon>Pentapetalae</taxon>
        <taxon>rosids</taxon>
        <taxon>malvids</taxon>
        <taxon>Brassicales</taxon>
        <taxon>Brassicaceae</taxon>
        <taxon>Arabideae</taxon>
        <taxon>Arabis</taxon>
    </lineage>
</organism>
<keyword evidence="1" id="KW-0507">mRNA processing</keyword>
<evidence type="ECO:0000313" key="7">
    <source>
        <dbReference type="Proteomes" id="UP000029120"/>
    </source>
</evidence>
<dbReference type="OrthoDB" id="446113at2759"/>
<dbReference type="InterPro" id="IPR025422">
    <property type="entry name" value="TGA_domain"/>
</dbReference>
<evidence type="ECO:0000313" key="6">
    <source>
        <dbReference type="EMBL" id="KFK22594.1"/>
    </source>
</evidence>
<dbReference type="PROSITE" id="PS51806">
    <property type="entry name" value="DOG1"/>
    <property type="match status" value="1"/>
</dbReference>
<dbReference type="PANTHER" id="PTHR47640:SF48">
    <property type="entry name" value="POLYADENYLATE-BINDING PROTEIN RBP45B"/>
    <property type="match status" value="1"/>
</dbReference>
<dbReference type="AlphaFoldDB" id="A0A087FY92"/>
<dbReference type="PANTHER" id="PTHR47640">
    <property type="entry name" value="TRNA SELENOCYSTEINE 1-ASSOCIATED PROTEIN 1-RELATED-RELATED"/>
    <property type="match status" value="1"/>
</dbReference>
<evidence type="ECO:0000256" key="3">
    <source>
        <dbReference type="PROSITE-ProRule" id="PRU00176"/>
    </source>
</evidence>
<evidence type="ECO:0000259" key="5">
    <source>
        <dbReference type="PROSITE" id="PS51806"/>
    </source>
</evidence>
<dbReference type="GO" id="GO:0006351">
    <property type="term" value="P:DNA-templated transcription"/>
    <property type="evidence" value="ECO:0007669"/>
    <property type="project" value="InterPro"/>
</dbReference>
<dbReference type="Proteomes" id="UP000029120">
    <property type="component" value="Unassembled WGS sequence"/>
</dbReference>
<dbReference type="InterPro" id="IPR000504">
    <property type="entry name" value="RRM_dom"/>
</dbReference>
<protein>
    <recommendedName>
        <fullName evidence="8">RRM domain-containing protein</fullName>
    </recommendedName>
</protein>
<dbReference type="eggNOG" id="KOG0118">
    <property type="taxonomic scope" value="Eukaryota"/>
</dbReference>
<dbReference type="InterPro" id="IPR050825">
    <property type="entry name" value="RBM42_RBP45_47-like"/>
</dbReference>
<sequence>MSYQLFSTKRTIPELTKFNSQWSKSLNDDCLPRLREAISSTAVDSVADSSYVTLFHRHISTYFDTLSRSSNSQTILHLLFPPSFNSLDMAILFLGHVHPQVFTSLLRSLIKKEQYTDDSLGLIDVDESMAPWTNTHDIVTRIDDLELGMEPNLTALIHRISCAQRRYVNRWVFKNKVMDDDEHDDVKELVGIYRDANELRKHVMNTVLGGLNPLQKVLFFESLCELLSEIANKFQVPVPVVTTQQQQRPLRLGPGHTNQLQAPLTFQQQQQQQLPPPQVLPPGHGPVTTFCIFVGDLSRDVTEHILFEVFRARYASTKAARVPIDRVMGLNKGYGFVGFEDVRDQHLALRDMNGVPCTLRPMRIRLARNSSV</sequence>
<feature type="domain" description="DOG1" evidence="5">
    <location>
        <begin position="12"/>
        <end position="240"/>
    </location>
</feature>
<dbReference type="Pfam" id="PF00076">
    <property type="entry name" value="RRM_1"/>
    <property type="match status" value="1"/>
</dbReference>
<proteinExistence type="predicted"/>
<dbReference type="GO" id="GO:0005829">
    <property type="term" value="C:cytosol"/>
    <property type="evidence" value="ECO:0007669"/>
    <property type="project" value="TreeGrafter"/>
</dbReference>
<evidence type="ECO:0000256" key="1">
    <source>
        <dbReference type="ARBA" id="ARBA00022664"/>
    </source>
</evidence>
<dbReference type="SMART" id="SM00360">
    <property type="entry name" value="RRM"/>
    <property type="match status" value="1"/>
</dbReference>
<accession>A0A087FY92</accession>
<dbReference type="InterPro" id="IPR012677">
    <property type="entry name" value="Nucleotide-bd_a/b_plait_sf"/>
</dbReference>
<feature type="domain" description="RRM" evidence="4">
    <location>
        <begin position="290"/>
        <end position="369"/>
    </location>
</feature>
<gene>
    <name evidence="6" type="ORF">AALP_AAs74016U000400</name>
</gene>
<evidence type="ECO:0000256" key="2">
    <source>
        <dbReference type="ARBA" id="ARBA00022884"/>
    </source>
</evidence>
<dbReference type="EMBL" id="KL987616">
    <property type="protein sequence ID" value="KFK22594.1"/>
    <property type="molecule type" value="Genomic_DNA"/>
</dbReference>
<dbReference type="GO" id="GO:0043565">
    <property type="term" value="F:sequence-specific DNA binding"/>
    <property type="evidence" value="ECO:0007669"/>
    <property type="project" value="InterPro"/>
</dbReference>
<dbReference type="PROSITE" id="PS50102">
    <property type="entry name" value="RRM"/>
    <property type="match status" value="1"/>
</dbReference>
<name>A0A087FY92_ARAAL</name>
<reference evidence="7" key="1">
    <citation type="journal article" date="2015" name="Nat. Plants">
        <title>Genome expansion of Arabis alpina linked with retrotransposition and reduced symmetric DNA methylation.</title>
        <authorList>
            <person name="Willing E.M."/>
            <person name="Rawat V."/>
            <person name="Mandakova T."/>
            <person name="Maumus F."/>
            <person name="James G.V."/>
            <person name="Nordstroem K.J."/>
            <person name="Becker C."/>
            <person name="Warthmann N."/>
            <person name="Chica C."/>
            <person name="Szarzynska B."/>
            <person name="Zytnicki M."/>
            <person name="Albani M.C."/>
            <person name="Kiefer C."/>
            <person name="Bergonzi S."/>
            <person name="Castaings L."/>
            <person name="Mateos J.L."/>
            <person name="Berns M.C."/>
            <person name="Bujdoso N."/>
            <person name="Piofczyk T."/>
            <person name="de Lorenzo L."/>
            <person name="Barrero-Sicilia C."/>
            <person name="Mateos I."/>
            <person name="Piednoel M."/>
            <person name="Hagmann J."/>
            <person name="Chen-Min-Tao R."/>
            <person name="Iglesias-Fernandez R."/>
            <person name="Schuster S.C."/>
            <person name="Alonso-Blanco C."/>
            <person name="Roudier F."/>
            <person name="Carbonero P."/>
            <person name="Paz-Ares J."/>
            <person name="Davis S.J."/>
            <person name="Pecinka A."/>
            <person name="Quesneville H."/>
            <person name="Colot V."/>
            <person name="Lysak M.A."/>
            <person name="Weigel D."/>
            <person name="Coupland G."/>
            <person name="Schneeberger K."/>
        </authorList>
    </citation>
    <scope>NUCLEOTIDE SEQUENCE [LARGE SCALE GENOMIC DNA]</scope>
    <source>
        <strain evidence="7">cv. Pajares</strain>
    </source>
</reference>
<dbReference type="InterPro" id="IPR035979">
    <property type="entry name" value="RBD_domain_sf"/>
</dbReference>
<dbReference type="Gene3D" id="3.30.70.330">
    <property type="match status" value="1"/>
</dbReference>